<comment type="caution">
    <text evidence="5">The sequence shown here is derived from an EMBL/GenBank/DDBJ whole genome shotgun (WGS) entry which is preliminary data.</text>
</comment>
<evidence type="ECO:0000256" key="3">
    <source>
        <dbReference type="ARBA" id="ARBA00023172"/>
    </source>
</evidence>
<sequence>MSNRNSFRLLYLLNKSKANQEGAPILLRITINGSQASMNLGRRIPVNLWNDKTRMPKNKDAFTDDLSEYMESMRNKAYQCYTQLSKEYDDVTPEMVRASLQGVQSGSSRMLMDVWNEHNDEIEKRIGRGVSKVLWQKNRTAKRHFERFLKIEFRCDDIPLRRLNAALVRKFYSYLTVDKNLVHNSAVKILQFLKKITRRSLYEGWIAKDPFMGFSLSFEEVDRPYLTEEELELIINKEFEIDRLNLIKDIFLFACYTGLAYVDVHKLRGDEIERTSDGVWWIKTRRQKTNQKSQIPLLAPAKAILDKYVNMTQLKPDERLLPVYSNQKVNSYLKEIADFCGIRKKLTFHVARHTFATTVTLQNGVSIESVSRMLGHSNIKTTQHYARVVDKKLVEDMSRLASNGKFNLAR</sequence>
<dbReference type="PANTHER" id="PTHR30349:SF64">
    <property type="entry name" value="PROPHAGE INTEGRASE INTD-RELATED"/>
    <property type="match status" value="1"/>
</dbReference>
<accession>A0A6L3ZFS4</accession>
<evidence type="ECO:0000313" key="6">
    <source>
        <dbReference type="Proteomes" id="UP000484164"/>
    </source>
</evidence>
<dbReference type="Gene3D" id="1.10.443.10">
    <property type="entry name" value="Intergrase catalytic core"/>
    <property type="match status" value="1"/>
</dbReference>
<comment type="similarity">
    <text evidence="1">Belongs to the 'phage' integrase family.</text>
</comment>
<dbReference type="OrthoDB" id="1098628at2"/>
<dbReference type="GO" id="GO:0003677">
    <property type="term" value="F:DNA binding"/>
    <property type="evidence" value="ECO:0007669"/>
    <property type="project" value="UniProtKB-KW"/>
</dbReference>
<dbReference type="InterPro" id="IPR050090">
    <property type="entry name" value="Tyrosine_recombinase_XerCD"/>
</dbReference>
<dbReference type="SUPFAM" id="SSF56349">
    <property type="entry name" value="DNA breaking-rejoining enzymes"/>
    <property type="match status" value="1"/>
</dbReference>
<dbReference type="CDD" id="cd01185">
    <property type="entry name" value="INTN1_C_like"/>
    <property type="match status" value="1"/>
</dbReference>
<dbReference type="RefSeq" id="WP_151693685.1">
    <property type="nucleotide sequence ID" value="NZ_BMGX01000001.1"/>
</dbReference>
<evidence type="ECO:0000259" key="4">
    <source>
        <dbReference type="PROSITE" id="PS51898"/>
    </source>
</evidence>
<dbReference type="PANTHER" id="PTHR30349">
    <property type="entry name" value="PHAGE INTEGRASE-RELATED"/>
    <property type="match status" value="1"/>
</dbReference>
<dbReference type="InterPro" id="IPR035386">
    <property type="entry name" value="Arm-DNA-bind_5"/>
</dbReference>
<dbReference type="GO" id="GO:0006310">
    <property type="term" value="P:DNA recombination"/>
    <property type="evidence" value="ECO:0007669"/>
    <property type="project" value="UniProtKB-KW"/>
</dbReference>
<dbReference type="Pfam" id="PF17293">
    <property type="entry name" value="Arm-DNA-bind_5"/>
    <property type="match status" value="1"/>
</dbReference>
<evidence type="ECO:0000313" key="5">
    <source>
        <dbReference type="EMBL" id="KAB2816257.1"/>
    </source>
</evidence>
<dbReference type="Gene3D" id="1.10.150.130">
    <property type="match status" value="1"/>
</dbReference>
<dbReference type="Pfam" id="PF13102">
    <property type="entry name" value="Phage_int_SAM_5"/>
    <property type="match status" value="1"/>
</dbReference>
<proteinExistence type="inferred from homology"/>
<dbReference type="InterPro" id="IPR013762">
    <property type="entry name" value="Integrase-like_cat_sf"/>
</dbReference>
<keyword evidence="2" id="KW-0238">DNA-binding</keyword>
<reference evidence="5 6" key="1">
    <citation type="submission" date="2019-10" db="EMBL/GenBank/DDBJ databases">
        <title>Genome sequence of Phaeocystidibacter marisrubri JCM30614 (type strain).</title>
        <authorList>
            <person name="Bowman J.P."/>
        </authorList>
    </citation>
    <scope>NUCLEOTIDE SEQUENCE [LARGE SCALE GENOMIC DNA]</scope>
    <source>
        <strain evidence="5 6">JCM 30614</strain>
    </source>
</reference>
<keyword evidence="6" id="KW-1185">Reference proteome</keyword>
<evidence type="ECO:0000256" key="2">
    <source>
        <dbReference type="ARBA" id="ARBA00023125"/>
    </source>
</evidence>
<dbReference type="InterPro" id="IPR002104">
    <property type="entry name" value="Integrase_catalytic"/>
</dbReference>
<protein>
    <submittedName>
        <fullName evidence="5">Site-specific integrase</fullName>
    </submittedName>
</protein>
<name>A0A6L3ZFS4_9FLAO</name>
<dbReference type="InterPro" id="IPR025269">
    <property type="entry name" value="SAM-like_dom"/>
</dbReference>
<dbReference type="InterPro" id="IPR010998">
    <property type="entry name" value="Integrase_recombinase_N"/>
</dbReference>
<dbReference type="PROSITE" id="PS51898">
    <property type="entry name" value="TYR_RECOMBINASE"/>
    <property type="match status" value="1"/>
</dbReference>
<dbReference type="Proteomes" id="UP000484164">
    <property type="component" value="Unassembled WGS sequence"/>
</dbReference>
<dbReference type="GO" id="GO:0015074">
    <property type="term" value="P:DNA integration"/>
    <property type="evidence" value="ECO:0007669"/>
    <property type="project" value="InterPro"/>
</dbReference>
<keyword evidence="3" id="KW-0233">DNA recombination</keyword>
<dbReference type="AlphaFoldDB" id="A0A6L3ZFS4"/>
<dbReference type="EMBL" id="WBVQ01000002">
    <property type="protein sequence ID" value="KAB2816257.1"/>
    <property type="molecule type" value="Genomic_DNA"/>
</dbReference>
<feature type="domain" description="Tyr recombinase" evidence="4">
    <location>
        <begin position="221"/>
        <end position="398"/>
    </location>
</feature>
<dbReference type="InterPro" id="IPR011010">
    <property type="entry name" value="DNA_brk_join_enz"/>
</dbReference>
<evidence type="ECO:0000256" key="1">
    <source>
        <dbReference type="ARBA" id="ARBA00008857"/>
    </source>
</evidence>
<dbReference type="Pfam" id="PF00589">
    <property type="entry name" value="Phage_integrase"/>
    <property type="match status" value="1"/>
</dbReference>
<gene>
    <name evidence="5" type="ORF">F8C82_11260</name>
</gene>
<organism evidence="5 6">
    <name type="scientific">Phaeocystidibacter marisrubri</name>
    <dbReference type="NCBI Taxonomy" id="1577780"/>
    <lineage>
        <taxon>Bacteria</taxon>
        <taxon>Pseudomonadati</taxon>
        <taxon>Bacteroidota</taxon>
        <taxon>Flavobacteriia</taxon>
        <taxon>Flavobacteriales</taxon>
        <taxon>Phaeocystidibacteraceae</taxon>
        <taxon>Phaeocystidibacter</taxon>
    </lineage>
</organism>